<dbReference type="PROSITE" id="PS51034">
    <property type="entry name" value="ZP_2"/>
    <property type="match status" value="1"/>
</dbReference>
<dbReference type="STRING" id="28743.ENSCVAP00000015746"/>
<keyword evidence="1 3" id="KW-0732">Signal</keyword>
<dbReference type="Pfam" id="PF00100">
    <property type="entry name" value="Zona_pellucida"/>
    <property type="match status" value="1"/>
</dbReference>
<evidence type="ECO:0000313" key="7">
    <source>
        <dbReference type="Proteomes" id="UP000265020"/>
    </source>
</evidence>
<dbReference type="InterPro" id="IPR055356">
    <property type="entry name" value="ZP-N"/>
</dbReference>
<dbReference type="SMART" id="SM00241">
    <property type="entry name" value="ZP"/>
    <property type="match status" value="1"/>
</dbReference>
<dbReference type="InterPro" id="IPR014853">
    <property type="entry name" value="VWF/SSPO/ZAN-like_Cys-rich_dom"/>
</dbReference>
<dbReference type="Pfam" id="PF08742">
    <property type="entry name" value="C8"/>
    <property type="match status" value="1"/>
</dbReference>
<feature type="chain" id="PRO_5018743664" evidence="3">
    <location>
        <begin position="18"/>
        <end position="797"/>
    </location>
</feature>
<dbReference type="InterPro" id="IPR042235">
    <property type="entry name" value="ZP-C_dom"/>
</dbReference>
<name>A0A3Q2DA83_CYPVA</name>
<dbReference type="SMART" id="SM00832">
    <property type="entry name" value="C8"/>
    <property type="match status" value="1"/>
</dbReference>
<dbReference type="InterPro" id="IPR001846">
    <property type="entry name" value="VWF_type-D"/>
</dbReference>
<dbReference type="PANTHER" id="PTHR14002">
    <property type="entry name" value="ENDOGLIN/TGF-BETA RECEPTOR TYPE III"/>
    <property type="match status" value="1"/>
</dbReference>
<dbReference type="InterPro" id="IPR001507">
    <property type="entry name" value="ZP_dom"/>
</dbReference>
<keyword evidence="2" id="KW-1015">Disulfide bond</keyword>
<reference evidence="6" key="2">
    <citation type="submission" date="2025-09" db="UniProtKB">
        <authorList>
            <consortium name="Ensembl"/>
        </authorList>
    </citation>
    <scope>IDENTIFICATION</scope>
</reference>
<dbReference type="Gene3D" id="2.60.40.4100">
    <property type="entry name" value="Zona pellucida, ZP-C domain"/>
    <property type="match status" value="1"/>
</dbReference>
<proteinExistence type="predicted"/>
<dbReference type="InterPro" id="IPR055355">
    <property type="entry name" value="ZP-C"/>
</dbReference>
<dbReference type="Ensembl" id="ENSCVAT00000023917.1">
    <property type="protein sequence ID" value="ENSCVAP00000015746.1"/>
    <property type="gene ID" value="ENSCVAG00000019430.1"/>
</dbReference>
<feature type="signal peptide" evidence="3">
    <location>
        <begin position="1"/>
        <end position="17"/>
    </location>
</feature>
<dbReference type="Gene3D" id="2.60.40.3210">
    <property type="entry name" value="Zona pellucida, ZP-N domain"/>
    <property type="match status" value="1"/>
</dbReference>
<dbReference type="GeneTree" id="ENSGT00940000156038"/>
<dbReference type="Pfam" id="PF23344">
    <property type="entry name" value="ZP-N"/>
    <property type="match status" value="1"/>
</dbReference>
<organism evidence="6 7">
    <name type="scientific">Cyprinodon variegatus</name>
    <name type="common">Sheepshead minnow</name>
    <dbReference type="NCBI Taxonomy" id="28743"/>
    <lineage>
        <taxon>Eukaryota</taxon>
        <taxon>Metazoa</taxon>
        <taxon>Chordata</taxon>
        <taxon>Craniata</taxon>
        <taxon>Vertebrata</taxon>
        <taxon>Euteleostomi</taxon>
        <taxon>Actinopterygii</taxon>
        <taxon>Neopterygii</taxon>
        <taxon>Teleostei</taxon>
        <taxon>Neoteleostei</taxon>
        <taxon>Acanthomorphata</taxon>
        <taxon>Ovalentaria</taxon>
        <taxon>Atherinomorphae</taxon>
        <taxon>Cyprinodontiformes</taxon>
        <taxon>Cyprinodontidae</taxon>
        <taxon>Cyprinodon</taxon>
    </lineage>
</organism>
<keyword evidence="7" id="KW-1185">Reference proteome</keyword>
<evidence type="ECO:0000256" key="1">
    <source>
        <dbReference type="ARBA" id="ARBA00022729"/>
    </source>
</evidence>
<feature type="domain" description="VWFD" evidence="5">
    <location>
        <begin position="246"/>
        <end position="427"/>
    </location>
</feature>
<reference evidence="6" key="1">
    <citation type="submission" date="2025-08" db="UniProtKB">
        <authorList>
            <consortium name="Ensembl"/>
        </authorList>
    </citation>
    <scope>IDENTIFICATION</scope>
</reference>
<dbReference type="Proteomes" id="UP000265020">
    <property type="component" value="Unassembled WGS sequence"/>
</dbReference>
<protein>
    <submittedName>
        <fullName evidence="6">Alpha-tectorin-like</fullName>
    </submittedName>
</protein>
<dbReference type="Pfam" id="PF00094">
    <property type="entry name" value="VWD"/>
    <property type="match status" value="1"/>
</dbReference>
<feature type="domain" description="ZP" evidence="4">
    <location>
        <begin position="536"/>
        <end position="779"/>
    </location>
</feature>
<evidence type="ECO:0000256" key="3">
    <source>
        <dbReference type="SAM" id="SignalP"/>
    </source>
</evidence>
<accession>A0A3Q2DA83</accession>
<dbReference type="PANTHER" id="PTHR14002:SF50">
    <property type="entry name" value="ALPHA-TECTORIN-LIKE-RELATED"/>
    <property type="match status" value="1"/>
</dbReference>
<dbReference type="AlphaFoldDB" id="A0A3Q2DA83"/>
<evidence type="ECO:0000259" key="5">
    <source>
        <dbReference type="PROSITE" id="PS51233"/>
    </source>
</evidence>
<dbReference type="PROSITE" id="PS51233">
    <property type="entry name" value="VWFD"/>
    <property type="match status" value="1"/>
</dbReference>
<evidence type="ECO:0000259" key="4">
    <source>
        <dbReference type="PROSITE" id="PS51034"/>
    </source>
</evidence>
<evidence type="ECO:0000256" key="2">
    <source>
        <dbReference type="ARBA" id="ARBA00023157"/>
    </source>
</evidence>
<sequence>MLRPLLYLVALITLAGAKQTLTASTELDISSCPITIYGQRYEQAFVNYTSQNLVICFKGFYGSGTKDDCILGPLPDSKNAEFDQFQRIPLLETIVQYNVPTIKTRMDCYLSISYQHKGGYVSSAPSLDNRVMSEPTANNIPLPVCIFCSQTTLALIKFGPLSVTVTNTPSSRQTRGYLDISGCRHSGAVYKPATEVNSPETCFSLTCDEDLVLKTSSCGPMDRCLGNGSCIPAALYDSIFNPKLDLVCTVTGPALIDFHGLLTSVRDRCTYSLLSLPSAPDFQVLANFQERHRKDVSFLDSVTLRLDGPGVQIHLKQGGRVQVNDAPLSLSTSAQMVHGVELSKDLTGVTARVSVSNFTIYVFFDGYTMQIHLQGPVGSALHGLCENSSRSLADLRVPESNPDSCLIQYNDTEESMINCTKMTEHCNLLKKEPFASCDINPEPYITACTTTLCSYPDRDALKCQFLEAYARTCKLQRNATLVDWRSKAKCSFCQDRTCSDHEFCGEKSVGGDNRCFCRAIFASKYRDQNALGDPTVCNQTSGSLTLVNCLLEDEGLDYIALHLKDPTCRGHMDEETHLVTFSFSDINRCGTEVMNTISNHNSSSSIITRKDQVFIDFSCVYMKEAMKAFKVRSSSIIKVSTSGVWNYTLTMKAYTDAARTRPVDSNTEVRLDEKIWVELKTEGLDGDLISVVTESCWATNQESETGSLRYDLIKNGCANPADPTVTVEGNGEGTSSYFSFNMFQFSGKSGNIYLHCKLQLCIKQGNSCIPKCNGARTRRSIRSRYEASALISMVWTN</sequence>
<evidence type="ECO:0000313" key="6">
    <source>
        <dbReference type="Ensembl" id="ENSCVAP00000015746.1"/>
    </source>
</evidence>